<comment type="similarity">
    <text evidence="4">Belongs to the DnaJ family.</text>
</comment>
<evidence type="ECO:0000256" key="4">
    <source>
        <dbReference type="ARBA" id="ARBA00061004"/>
    </source>
</evidence>
<evidence type="ECO:0000259" key="5">
    <source>
        <dbReference type="PROSITE" id="PS50076"/>
    </source>
</evidence>
<dbReference type="Pfam" id="PF00226">
    <property type="entry name" value="DnaJ"/>
    <property type="match status" value="1"/>
</dbReference>
<keyword evidence="1" id="KW-0235">DNA replication</keyword>
<protein>
    <submittedName>
        <fullName evidence="6">DnaJ-class molecular chaperone with C-terminal Zn finger domain</fullName>
    </submittedName>
</protein>
<dbReference type="InterPro" id="IPR018253">
    <property type="entry name" value="DnaJ_domain_CS"/>
</dbReference>
<gene>
    <name evidence="6" type="ORF">JonanDRAFT_1516</name>
</gene>
<dbReference type="PANTHER" id="PTHR43096:SF52">
    <property type="entry name" value="DNAJ HOMOLOG 1, MITOCHONDRIAL-RELATED"/>
    <property type="match status" value="1"/>
</dbReference>
<dbReference type="CDD" id="cd06257">
    <property type="entry name" value="DnaJ"/>
    <property type="match status" value="1"/>
</dbReference>
<dbReference type="PRINTS" id="PR00625">
    <property type="entry name" value="JDOMAIN"/>
</dbReference>
<dbReference type="AlphaFoldDB" id="H0UJB1"/>
<evidence type="ECO:0000313" key="6">
    <source>
        <dbReference type="EMBL" id="EHM13878.1"/>
    </source>
</evidence>
<feature type="domain" description="J" evidence="5">
    <location>
        <begin position="7"/>
        <end position="71"/>
    </location>
</feature>
<dbReference type="RefSeq" id="WP_008523429.1">
    <property type="nucleotide sequence ID" value="NZ_CM001376.1"/>
</dbReference>
<reference evidence="6 7" key="1">
    <citation type="submission" date="2011-11" db="EMBL/GenBank/DDBJ databases">
        <title>The Noncontiguous Finished genome of Jonquetella anthropi DSM 22815.</title>
        <authorList>
            <consortium name="US DOE Joint Genome Institute (JGI-PGF)"/>
            <person name="Lucas S."/>
            <person name="Copeland A."/>
            <person name="Lapidus A."/>
            <person name="Glavina del Rio T."/>
            <person name="Dalin E."/>
            <person name="Tice H."/>
            <person name="Bruce D."/>
            <person name="Goodwin L."/>
            <person name="Pitluck S."/>
            <person name="Peters L."/>
            <person name="Mikhailova N."/>
            <person name="Held B."/>
            <person name="Kyrpides N."/>
            <person name="Mavromatis K."/>
            <person name="Ivanova N."/>
            <person name="Markowitz V."/>
            <person name="Cheng J.-F."/>
            <person name="Hugenholtz P."/>
            <person name="Woyke T."/>
            <person name="Wu D."/>
            <person name="Gronow S."/>
            <person name="Wellnitz S."/>
            <person name="Brambilla E."/>
            <person name="Klenk H.-P."/>
            <person name="Eisen J.A."/>
        </authorList>
    </citation>
    <scope>NUCLEOTIDE SEQUENCE [LARGE SCALE GENOMIC DNA]</scope>
    <source>
        <strain evidence="6 7">DSM 22815</strain>
    </source>
</reference>
<keyword evidence="3" id="KW-0143">Chaperone</keyword>
<dbReference type="eggNOG" id="COG0484">
    <property type="taxonomic scope" value="Bacteria"/>
</dbReference>
<dbReference type="GO" id="GO:0005737">
    <property type="term" value="C:cytoplasm"/>
    <property type="evidence" value="ECO:0007669"/>
    <property type="project" value="TreeGrafter"/>
</dbReference>
<proteinExistence type="inferred from homology"/>
<evidence type="ECO:0000256" key="1">
    <source>
        <dbReference type="ARBA" id="ARBA00022705"/>
    </source>
</evidence>
<evidence type="ECO:0000256" key="2">
    <source>
        <dbReference type="ARBA" id="ARBA00023016"/>
    </source>
</evidence>
<name>H0UJB1_9BACT</name>
<dbReference type="SMART" id="SM00271">
    <property type="entry name" value="DnaJ"/>
    <property type="match status" value="1"/>
</dbReference>
<dbReference type="STRING" id="885272.JonanDRAFT_1516"/>
<evidence type="ECO:0000313" key="7">
    <source>
        <dbReference type="Proteomes" id="UP000003806"/>
    </source>
</evidence>
<accession>H0UJB1</accession>
<dbReference type="SUPFAM" id="SSF46565">
    <property type="entry name" value="Chaperone J-domain"/>
    <property type="match status" value="1"/>
</dbReference>
<sequence>MTASYKDYYKILGVERTADGAAIKSAYRKLAKKYHPDVNKAPDAEARYKDINEAYEVLNDPQKRATYDQLGPDWQSASQGAGGFGGFPGGTRVDFGDAGDFSEFFRTIFGGFGGGGRTFHSSAGRRGSDVEASIELSIREAFHAPMRKTLTLRDERGSREIEVNLPRGLSDGTRLRLRGQGSPGLGGGPNGDLFVTVRFRTDPVFAVQGWDLEVKVPVAPWDAALGGTAKVPTVDGSVTVKIPAGTRGGMRLRLKGRGLPLREESLSGDLFARVEITTPQSLTPQQKELWERLRALA</sequence>
<keyword evidence="7" id="KW-1185">Reference proteome</keyword>
<dbReference type="SUPFAM" id="SSF49493">
    <property type="entry name" value="HSP40/DnaJ peptide-binding domain"/>
    <property type="match status" value="2"/>
</dbReference>
<dbReference type="GO" id="GO:0006260">
    <property type="term" value="P:DNA replication"/>
    <property type="evidence" value="ECO:0007669"/>
    <property type="project" value="UniProtKB-KW"/>
</dbReference>
<dbReference type="Gene3D" id="2.60.260.20">
    <property type="entry name" value="Urease metallochaperone UreE, N-terminal domain"/>
    <property type="match status" value="2"/>
</dbReference>
<dbReference type="InterPro" id="IPR002939">
    <property type="entry name" value="DnaJ_C"/>
</dbReference>
<dbReference type="OrthoDB" id="9779889at2"/>
<dbReference type="GO" id="GO:0042026">
    <property type="term" value="P:protein refolding"/>
    <property type="evidence" value="ECO:0007669"/>
    <property type="project" value="TreeGrafter"/>
</dbReference>
<dbReference type="Pfam" id="PF01556">
    <property type="entry name" value="DnaJ_C"/>
    <property type="match status" value="1"/>
</dbReference>
<dbReference type="InterPro" id="IPR036869">
    <property type="entry name" value="J_dom_sf"/>
</dbReference>
<dbReference type="EMBL" id="CM001376">
    <property type="protein sequence ID" value="EHM13878.1"/>
    <property type="molecule type" value="Genomic_DNA"/>
</dbReference>
<organism evidence="6 7">
    <name type="scientific">Jonquetella anthropi DSM 22815</name>
    <dbReference type="NCBI Taxonomy" id="885272"/>
    <lineage>
        <taxon>Bacteria</taxon>
        <taxon>Thermotogati</taxon>
        <taxon>Synergistota</taxon>
        <taxon>Synergistia</taxon>
        <taxon>Synergistales</taxon>
        <taxon>Dethiosulfovibrionaceae</taxon>
        <taxon>Jonquetella</taxon>
    </lineage>
</organism>
<dbReference type="PROSITE" id="PS50076">
    <property type="entry name" value="DNAJ_2"/>
    <property type="match status" value="1"/>
</dbReference>
<keyword evidence="2" id="KW-0346">Stress response</keyword>
<dbReference type="PANTHER" id="PTHR43096">
    <property type="entry name" value="DNAJ HOMOLOG 1, MITOCHONDRIAL-RELATED"/>
    <property type="match status" value="1"/>
</dbReference>
<evidence type="ECO:0000256" key="3">
    <source>
        <dbReference type="ARBA" id="ARBA00023186"/>
    </source>
</evidence>
<dbReference type="FunFam" id="2.60.260.20:FF:000013">
    <property type="entry name" value="DnaJ subfamily B member 11"/>
    <property type="match status" value="1"/>
</dbReference>
<dbReference type="PROSITE" id="PS00636">
    <property type="entry name" value="DNAJ_1"/>
    <property type="match status" value="1"/>
</dbReference>
<dbReference type="HOGENOM" id="CLU_017633_0_0_0"/>
<dbReference type="Proteomes" id="UP000003806">
    <property type="component" value="Chromosome"/>
</dbReference>
<dbReference type="Gene3D" id="1.10.287.110">
    <property type="entry name" value="DnaJ domain"/>
    <property type="match status" value="1"/>
</dbReference>
<dbReference type="InterPro" id="IPR001623">
    <property type="entry name" value="DnaJ_domain"/>
</dbReference>
<dbReference type="GO" id="GO:0051082">
    <property type="term" value="F:unfolded protein binding"/>
    <property type="evidence" value="ECO:0007669"/>
    <property type="project" value="InterPro"/>
</dbReference>
<dbReference type="InterPro" id="IPR008971">
    <property type="entry name" value="HSP40/DnaJ_pept-bd"/>
</dbReference>
<dbReference type="CDD" id="cd10747">
    <property type="entry name" value="DnaJ_C"/>
    <property type="match status" value="1"/>
</dbReference>